<dbReference type="OrthoDB" id="309534at2759"/>
<accession>A0A8S1TF48</accession>
<name>A0A8S1TF48_9CILI</name>
<dbReference type="EMBL" id="CAJJDO010000023">
    <property type="protein sequence ID" value="CAD8152691.1"/>
    <property type="molecule type" value="Genomic_DNA"/>
</dbReference>
<sequence length="136" mass="15740">MPIILEKQLRPPLNFFFYANFCFGILQIKEKNSISSSKPPNTFHLCINTMKPQIQRSIKKKIKKHIIHMIILNEKNLSSPHNTNQYLLTKHTSIETSPETEVKEPGSMLSFLLNEERPQINSSYSIISKSEQIITN</sequence>
<evidence type="ECO:0000313" key="1">
    <source>
        <dbReference type="EMBL" id="CAD8152691.1"/>
    </source>
</evidence>
<evidence type="ECO:0000313" key="2">
    <source>
        <dbReference type="Proteomes" id="UP000689195"/>
    </source>
</evidence>
<dbReference type="Proteomes" id="UP000689195">
    <property type="component" value="Unassembled WGS sequence"/>
</dbReference>
<protein>
    <submittedName>
        <fullName evidence="1">Uncharacterized protein</fullName>
    </submittedName>
</protein>
<dbReference type="AlphaFoldDB" id="A0A8S1TF48"/>
<comment type="caution">
    <text evidence="1">The sequence shown here is derived from an EMBL/GenBank/DDBJ whole genome shotgun (WGS) entry which is preliminary data.</text>
</comment>
<proteinExistence type="predicted"/>
<reference evidence="1" key="1">
    <citation type="submission" date="2021-01" db="EMBL/GenBank/DDBJ databases">
        <authorList>
            <consortium name="Genoscope - CEA"/>
            <person name="William W."/>
        </authorList>
    </citation>
    <scope>NUCLEOTIDE SEQUENCE</scope>
</reference>
<keyword evidence="2" id="KW-1185">Reference proteome</keyword>
<organism evidence="1 2">
    <name type="scientific">Paramecium pentaurelia</name>
    <dbReference type="NCBI Taxonomy" id="43138"/>
    <lineage>
        <taxon>Eukaryota</taxon>
        <taxon>Sar</taxon>
        <taxon>Alveolata</taxon>
        <taxon>Ciliophora</taxon>
        <taxon>Intramacronucleata</taxon>
        <taxon>Oligohymenophorea</taxon>
        <taxon>Peniculida</taxon>
        <taxon>Parameciidae</taxon>
        <taxon>Paramecium</taxon>
    </lineage>
</organism>
<gene>
    <name evidence="1" type="ORF">PPENT_87.1.T0230181</name>
</gene>